<proteinExistence type="inferred from homology"/>
<dbReference type="EMBL" id="HBHW01000059">
    <property type="protein sequence ID" value="CAE0032108.1"/>
    <property type="molecule type" value="Transcribed_RNA"/>
</dbReference>
<evidence type="ECO:0000256" key="5">
    <source>
        <dbReference type="ARBA" id="ARBA00023242"/>
    </source>
</evidence>
<dbReference type="GO" id="GO:0034388">
    <property type="term" value="C:Pwp2p-containing subcomplex of 90S preribosome"/>
    <property type="evidence" value="ECO:0007669"/>
    <property type="project" value="TreeGrafter"/>
</dbReference>
<name>A0A7S3E5R3_9RHOD</name>
<dbReference type="InterPro" id="IPR015943">
    <property type="entry name" value="WD40/YVTN_repeat-like_dom_sf"/>
</dbReference>
<comment type="similarity">
    <text evidence="6">Belongs to the WD repeat UTP18 family.</text>
</comment>
<evidence type="ECO:0000256" key="1">
    <source>
        <dbReference type="ARBA" id="ARBA00004604"/>
    </source>
</evidence>
<keyword evidence="2" id="KW-0698">rRNA processing</keyword>
<protein>
    <submittedName>
        <fullName evidence="9">Uncharacterized protein</fullName>
    </submittedName>
</protein>
<feature type="compositionally biased region" description="Basic and acidic residues" evidence="8">
    <location>
        <begin position="53"/>
        <end position="65"/>
    </location>
</feature>
<dbReference type="InterPro" id="IPR001680">
    <property type="entry name" value="WD40_rpt"/>
</dbReference>
<evidence type="ECO:0000256" key="6">
    <source>
        <dbReference type="ARBA" id="ARBA00025767"/>
    </source>
</evidence>
<evidence type="ECO:0000256" key="3">
    <source>
        <dbReference type="ARBA" id="ARBA00022574"/>
    </source>
</evidence>
<keyword evidence="5" id="KW-0539">Nucleus</keyword>
<dbReference type="Pfam" id="PF00400">
    <property type="entry name" value="WD40"/>
    <property type="match status" value="1"/>
</dbReference>
<evidence type="ECO:0000256" key="7">
    <source>
        <dbReference type="PROSITE-ProRule" id="PRU00221"/>
    </source>
</evidence>
<dbReference type="PANTHER" id="PTHR18359">
    <property type="entry name" value="WD-REPEAT PROTEIN-RELATED"/>
    <property type="match status" value="1"/>
</dbReference>
<feature type="region of interest" description="Disordered" evidence="8">
    <location>
        <begin position="1"/>
        <end position="31"/>
    </location>
</feature>
<organism evidence="9">
    <name type="scientific">Rhodosorus marinus</name>
    <dbReference type="NCBI Taxonomy" id="101924"/>
    <lineage>
        <taxon>Eukaryota</taxon>
        <taxon>Rhodophyta</taxon>
        <taxon>Stylonematophyceae</taxon>
        <taxon>Stylonematales</taxon>
        <taxon>Stylonemataceae</taxon>
        <taxon>Rhodosorus</taxon>
    </lineage>
</organism>
<comment type="subcellular location">
    <subcellularLocation>
        <location evidence="1">Nucleus</location>
        <location evidence="1">Nucleolus</location>
    </subcellularLocation>
</comment>
<feature type="compositionally biased region" description="Basic and acidic residues" evidence="8">
    <location>
        <begin position="15"/>
        <end position="31"/>
    </location>
</feature>
<dbReference type="AlphaFoldDB" id="A0A7S3E5R3"/>
<keyword evidence="3 7" id="KW-0853">WD repeat</keyword>
<gene>
    <name evidence="9" type="ORF">RMAR00112_LOCUS46</name>
</gene>
<feature type="repeat" description="WD" evidence="7">
    <location>
        <begin position="310"/>
        <end position="351"/>
    </location>
</feature>
<dbReference type="InterPro" id="IPR036322">
    <property type="entry name" value="WD40_repeat_dom_sf"/>
</dbReference>
<dbReference type="PANTHER" id="PTHR18359:SF0">
    <property type="entry name" value="U3 SMALL NUCLEOLAR RNA-ASSOCIATED PROTEIN 18 HOMOLOG"/>
    <property type="match status" value="1"/>
</dbReference>
<dbReference type="Gene3D" id="2.130.10.10">
    <property type="entry name" value="YVTN repeat-like/Quinoprotein amine dehydrogenase"/>
    <property type="match status" value="1"/>
</dbReference>
<evidence type="ECO:0000256" key="2">
    <source>
        <dbReference type="ARBA" id="ARBA00022552"/>
    </source>
</evidence>
<sequence length="481" mass="53423">MISEEPPLFSVDRAGSGDKSPKQISSKTHEERLLEEEVFGLGDSGFVVDKDEENNRVKEPKRASVWEDEDDEGLAVDISSHKRLRKLRKTVEDKVLSGAEYEVRLKEFHRRVAGTKGAWASLKPKRVQGQEGTGLSEDESDTEELKRLKQSTQSITTKSAHGPPPKGILDIRRLRNANAEDPCRSIVTTLQFHRDGSVLIVGGLDKTLRIFNIDGETNPRKHGIFLRDLPIHTARFTKGGEEIVVAGERKYFYQFDVHSSAVQKISTLTDGDEKGFRKFTTSSDGQKLAFLGHNGRILLLAAGSKQKIGFVKMNAHVKDAVFSNEDKELLSVGGDGNVYRWDVRTQRCIERHRDEGCVRGTSIGSSTRKGLYACGSDSGVLNLYERGNLTPRKSFLNLTTPLDGIKFSSDGEICAFFSNTLKSAFRVAHVSSGTVFSNWPTEATNLRRTFCADFSPGNGFLATGNDKGNVCLFRLHHYAPR</sequence>
<accession>A0A7S3E5R3</accession>
<evidence type="ECO:0000313" key="9">
    <source>
        <dbReference type="EMBL" id="CAE0032108.1"/>
    </source>
</evidence>
<feature type="compositionally biased region" description="Polar residues" evidence="8">
    <location>
        <begin position="150"/>
        <end position="159"/>
    </location>
</feature>
<dbReference type="SUPFAM" id="SSF50978">
    <property type="entry name" value="WD40 repeat-like"/>
    <property type="match status" value="1"/>
</dbReference>
<dbReference type="InterPro" id="IPR045161">
    <property type="entry name" value="Utp18"/>
</dbReference>
<feature type="region of interest" description="Disordered" evidence="8">
    <location>
        <begin position="50"/>
        <end position="70"/>
    </location>
</feature>
<evidence type="ECO:0000256" key="4">
    <source>
        <dbReference type="ARBA" id="ARBA00022737"/>
    </source>
</evidence>
<dbReference type="GO" id="GO:0006364">
    <property type="term" value="P:rRNA processing"/>
    <property type="evidence" value="ECO:0007669"/>
    <property type="project" value="UniProtKB-KW"/>
</dbReference>
<feature type="region of interest" description="Disordered" evidence="8">
    <location>
        <begin position="123"/>
        <end position="168"/>
    </location>
</feature>
<dbReference type="SMART" id="SM00320">
    <property type="entry name" value="WD40"/>
    <property type="match status" value="4"/>
</dbReference>
<evidence type="ECO:0000256" key="8">
    <source>
        <dbReference type="SAM" id="MobiDB-lite"/>
    </source>
</evidence>
<dbReference type="GO" id="GO:0032040">
    <property type="term" value="C:small-subunit processome"/>
    <property type="evidence" value="ECO:0007669"/>
    <property type="project" value="TreeGrafter"/>
</dbReference>
<dbReference type="PROSITE" id="PS50082">
    <property type="entry name" value="WD_REPEATS_2"/>
    <property type="match status" value="1"/>
</dbReference>
<reference evidence="9" key="1">
    <citation type="submission" date="2021-01" db="EMBL/GenBank/DDBJ databases">
        <authorList>
            <person name="Corre E."/>
            <person name="Pelletier E."/>
            <person name="Niang G."/>
            <person name="Scheremetjew M."/>
            <person name="Finn R."/>
            <person name="Kale V."/>
            <person name="Holt S."/>
            <person name="Cochrane G."/>
            <person name="Meng A."/>
            <person name="Brown T."/>
            <person name="Cohen L."/>
        </authorList>
    </citation>
    <scope>NUCLEOTIDE SEQUENCE</scope>
    <source>
        <strain evidence="9">CCMP 769</strain>
    </source>
</reference>
<keyword evidence="4" id="KW-0677">Repeat</keyword>